<protein>
    <submittedName>
        <fullName evidence="6">Bile acid:sodium symporter</fullName>
    </submittedName>
</protein>
<dbReference type="InterPro" id="IPR002657">
    <property type="entry name" value="BilAc:Na_symport/Acr3"/>
</dbReference>
<evidence type="ECO:0000256" key="3">
    <source>
        <dbReference type="ARBA" id="ARBA00022989"/>
    </source>
</evidence>
<keyword evidence="2 5" id="KW-0812">Transmembrane</keyword>
<feature type="transmembrane region" description="Helical" evidence="5">
    <location>
        <begin position="91"/>
        <end position="107"/>
    </location>
</feature>
<sequence>MNELLSDLAPTLIQQLDFYFHKIDFIFLNRLSFLLFILAMLLATGLSLTLSQIIEPLRNWRLVIRSLIANLVVVPILVLGLLHFVPVSEPIEIGFTILAVTAGPPVLPKLAQMVNGNIAFAAGLMVVLMLASAIFMPIVLPLVLDGVQISPWQVAKPLFVSLLPPLAIGLLIRSRFEAIATSIVPFLRRVTNFALILGLASSLALQFNSLIELAKSGMVLAIAIFIIVAFAVGYLLGGPNLDTRLTLGVGTAQRNIAGALIVAGTNFEDPAIISVIVVTSLSLFVVIRLIARFSVNQAANQQVPSTEVSASSLGNPQ</sequence>
<evidence type="ECO:0000313" key="6">
    <source>
        <dbReference type="EMBL" id="MBD2189914.1"/>
    </source>
</evidence>
<feature type="transmembrane region" description="Helical" evidence="5">
    <location>
        <begin position="154"/>
        <end position="172"/>
    </location>
</feature>
<dbReference type="InterPro" id="IPR004710">
    <property type="entry name" value="Bilac:Na_transpt"/>
</dbReference>
<evidence type="ECO:0000256" key="1">
    <source>
        <dbReference type="ARBA" id="ARBA00004141"/>
    </source>
</evidence>
<evidence type="ECO:0000256" key="5">
    <source>
        <dbReference type="SAM" id="Phobius"/>
    </source>
</evidence>
<dbReference type="PANTHER" id="PTHR10361:SF28">
    <property type="entry name" value="P3 PROTEIN-RELATED"/>
    <property type="match status" value="1"/>
</dbReference>
<dbReference type="InterPro" id="IPR038770">
    <property type="entry name" value="Na+/solute_symporter_sf"/>
</dbReference>
<proteinExistence type="predicted"/>
<accession>A0ABR8A1I1</accession>
<keyword evidence="3 5" id="KW-1133">Transmembrane helix</keyword>
<gene>
    <name evidence="6" type="ORF">H6F41_17425</name>
</gene>
<comment type="subcellular location">
    <subcellularLocation>
        <location evidence="1">Membrane</location>
        <topology evidence="1">Multi-pass membrane protein</topology>
    </subcellularLocation>
</comment>
<dbReference type="EMBL" id="JACJQB010000060">
    <property type="protein sequence ID" value="MBD2189914.1"/>
    <property type="molecule type" value="Genomic_DNA"/>
</dbReference>
<dbReference type="Proteomes" id="UP000642094">
    <property type="component" value="Unassembled WGS sequence"/>
</dbReference>
<keyword evidence="4 5" id="KW-0472">Membrane</keyword>
<evidence type="ECO:0000256" key="4">
    <source>
        <dbReference type="ARBA" id="ARBA00023136"/>
    </source>
</evidence>
<feature type="transmembrane region" description="Helical" evidence="5">
    <location>
        <begin position="193"/>
        <end position="211"/>
    </location>
</feature>
<dbReference type="PANTHER" id="PTHR10361">
    <property type="entry name" value="SODIUM-BILE ACID COTRANSPORTER"/>
    <property type="match status" value="1"/>
</dbReference>
<feature type="transmembrane region" description="Helical" evidence="5">
    <location>
        <begin position="119"/>
        <end position="142"/>
    </location>
</feature>
<comment type="caution">
    <text evidence="6">The sequence shown here is derived from an EMBL/GenBank/DDBJ whole genome shotgun (WGS) entry which is preliminary data.</text>
</comment>
<feature type="transmembrane region" description="Helical" evidence="5">
    <location>
        <begin position="245"/>
        <end position="265"/>
    </location>
</feature>
<keyword evidence="7" id="KW-1185">Reference proteome</keyword>
<evidence type="ECO:0000256" key="2">
    <source>
        <dbReference type="ARBA" id="ARBA00022692"/>
    </source>
</evidence>
<name>A0ABR8A1I1_9CYAN</name>
<evidence type="ECO:0000313" key="7">
    <source>
        <dbReference type="Proteomes" id="UP000642094"/>
    </source>
</evidence>
<dbReference type="RefSeq" id="WP_190404725.1">
    <property type="nucleotide sequence ID" value="NZ_JACJQB010000060.1"/>
</dbReference>
<dbReference type="Gene3D" id="1.20.1530.20">
    <property type="match status" value="1"/>
</dbReference>
<feature type="transmembrane region" description="Helical" evidence="5">
    <location>
        <begin position="31"/>
        <end position="50"/>
    </location>
</feature>
<feature type="transmembrane region" description="Helical" evidence="5">
    <location>
        <begin position="271"/>
        <end position="291"/>
    </location>
</feature>
<organism evidence="6 7">
    <name type="scientific">Pseudanabaena mucicola FACHB-723</name>
    <dbReference type="NCBI Taxonomy" id="2692860"/>
    <lineage>
        <taxon>Bacteria</taxon>
        <taxon>Bacillati</taxon>
        <taxon>Cyanobacteriota</taxon>
        <taxon>Cyanophyceae</taxon>
        <taxon>Pseudanabaenales</taxon>
        <taxon>Pseudanabaenaceae</taxon>
        <taxon>Pseudanabaena</taxon>
    </lineage>
</organism>
<feature type="transmembrane region" description="Helical" evidence="5">
    <location>
        <begin position="62"/>
        <end position="85"/>
    </location>
</feature>
<dbReference type="Pfam" id="PF01758">
    <property type="entry name" value="SBF"/>
    <property type="match status" value="1"/>
</dbReference>
<feature type="transmembrane region" description="Helical" evidence="5">
    <location>
        <begin position="217"/>
        <end position="236"/>
    </location>
</feature>
<reference evidence="6 7" key="1">
    <citation type="journal article" date="2020" name="ISME J.">
        <title>Comparative genomics reveals insights into cyanobacterial evolution and habitat adaptation.</title>
        <authorList>
            <person name="Chen M.Y."/>
            <person name="Teng W.K."/>
            <person name="Zhao L."/>
            <person name="Hu C.X."/>
            <person name="Zhou Y.K."/>
            <person name="Han B.P."/>
            <person name="Song L.R."/>
            <person name="Shu W.S."/>
        </authorList>
    </citation>
    <scope>NUCLEOTIDE SEQUENCE [LARGE SCALE GENOMIC DNA]</scope>
    <source>
        <strain evidence="6 7">FACHB-723</strain>
    </source>
</reference>